<dbReference type="InterPro" id="IPR002502">
    <property type="entry name" value="Amidase_domain"/>
</dbReference>
<evidence type="ECO:0000256" key="5">
    <source>
        <dbReference type="SAM" id="SignalP"/>
    </source>
</evidence>
<feature type="signal peptide" evidence="5">
    <location>
        <begin position="1"/>
        <end position="36"/>
    </location>
</feature>
<evidence type="ECO:0000256" key="2">
    <source>
        <dbReference type="ARBA" id="ARBA00011901"/>
    </source>
</evidence>
<dbReference type="GO" id="GO:0008745">
    <property type="term" value="F:N-acetylmuramoyl-L-alanine amidase activity"/>
    <property type="evidence" value="ECO:0007669"/>
    <property type="project" value="UniProtKB-EC"/>
</dbReference>
<dbReference type="EC" id="3.5.1.28" evidence="2"/>
<dbReference type="Gene3D" id="1.10.530.10">
    <property type="match status" value="1"/>
</dbReference>
<dbReference type="GO" id="GO:0071555">
    <property type="term" value="P:cell wall organization"/>
    <property type="evidence" value="ECO:0007669"/>
    <property type="project" value="UniProtKB-KW"/>
</dbReference>
<evidence type="ECO:0000256" key="4">
    <source>
        <dbReference type="ARBA" id="ARBA00023316"/>
    </source>
</evidence>
<keyword evidence="8" id="KW-1185">Reference proteome</keyword>
<evidence type="ECO:0000313" key="8">
    <source>
        <dbReference type="Proteomes" id="UP000192726"/>
    </source>
</evidence>
<dbReference type="KEGG" id="sgv:B1H19_07925"/>
<keyword evidence="4" id="KW-0961">Cell wall biogenesis/degradation</keyword>
<proteinExistence type="predicted"/>
<dbReference type="PANTHER" id="PTHR30417">
    <property type="entry name" value="N-ACETYLMURAMOYL-L-ALANINE AMIDASE AMID"/>
    <property type="match status" value="1"/>
</dbReference>
<comment type="catalytic activity">
    <reaction evidence="1">
        <text>Hydrolyzes the link between N-acetylmuramoyl residues and L-amino acid residues in certain cell-wall glycopeptides.</text>
        <dbReference type="EC" id="3.5.1.28"/>
    </reaction>
</comment>
<dbReference type="GO" id="GO:0009254">
    <property type="term" value="P:peptidoglycan turnover"/>
    <property type="evidence" value="ECO:0007669"/>
    <property type="project" value="TreeGrafter"/>
</dbReference>
<organism evidence="7 8">
    <name type="scientific">Streptomyces gilvosporeus</name>
    <dbReference type="NCBI Taxonomy" id="553510"/>
    <lineage>
        <taxon>Bacteria</taxon>
        <taxon>Bacillati</taxon>
        <taxon>Actinomycetota</taxon>
        <taxon>Actinomycetes</taxon>
        <taxon>Kitasatosporales</taxon>
        <taxon>Streptomycetaceae</taxon>
        <taxon>Streptomyces</taxon>
    </lineage>
</organism>
<keyword evidence="3" id="KW-0378">Hydrolase</keyword>
<keyword evidence="5" id="KW-0732">Signal</keyword>
<dbReference type="SMART" id="SM00644">
    <property type="entry name" value="Ami_2"/>
    <property type="match status" value="1"/>
</dbReference>
<dbReference type="Gene3D" id="3.40.80.10">
    <property type="entry name" value="Peptidoglycan recognition protein-like"/>
    <property type="match status" value="1"/>
</dbReference>
<name>A0A1V0TMH4_9ACTN</name>
<evidence type="ECO:0000259" key="6">
    <source>
        <dbReference type="SMART" id="SM00644"/>
    </source>
</evidence>
<evidence type="ECO:0000256" key="1">
    <source>
        <dbReference type="ARBA" id="ARBA00001561"/>
    </source>
</evidence>
<accession>A0A1V0TMH4</accession>
<dbReference type="InterPro" id="IPR023346">
    <property type="entry name" value="Lysozyme-like_dom_sf"/>
</dbReference>
<gene>
    <name evidence="7" type="ORF">B1H19_07925</name>
</gene>
<dbReference type="InterPro" id="IPR036505">
    <property type="entry name" value="Amidase/PGRP_sf"/>
</dbReference>
<evidence type="ECO:0000313" key="7">
    <source>
        <dbReference type="EMBL" id="ARF54131.1"/>
    </source>
</evidence>
<dbReference type="SUPFAM" id="SSF53955">
    <property type="entry name" value="Lysozyme-like"/>
    <property type="match status" value="1"/>
</dbReference>
<dbReference type="GO" id="GO:0009253">
    <property type="term" value="P:peptidoglycan catabolic process"/>
    <property type="evidence" value="ECO:0007669"/>
    <property type="project" value="InterPro"/>
</dbReference>
<protein>
    <recommendedName>
        <fullName evidence="2">N-acetylmuramoyl-L-alanine amidase</fullName>
        <ecNumber evidence="2">3.5.1.28</ecNumber>
    </recommendedName>
</protein>
<dbReference type="FunFam" id="3.40.80.10:FF:000006">
    <property type="entry name" value="N-acetylmuramoyl-L-alanine amidase"/>
    <property type="match status" value="1"/>
</dbReference>
<dbReference type="SUPFAM" id="SSF55846">
    <property type="entry name" value="N-acetylmuramoyl-L-alanine amidase-like"/>
    <property type="match status" value="1"/>
</dbReference>
<dbReference type="PANTHER" id="PTHR30417:SF1">
    <property type="entry name" value="N-ACETYLMURAMOYL-L-ALANINE AMIDASE AMID"/>
    <property type="match status" value="1"/>
</dbReference>
<dbReference type="InterPro" id="IPR051206">
    <property type="entry name" value="NAMLAA_amidase_2"/>
</dbReference>
<dbReference type="STRING" id="553510.B1H19_07925"/>
<dbReference type="Proteomes" id="UP000192726">
    <property type="component" value="Chromosome"/>
</dbReference>
<evidence type="ECO:0000256" key="3">
    <source>
        <dbReference type="ARBA" id="ARBA00022801"/>
    </source>
</evidence>
<feature type="domain" description="N-acetylmuramoyl-L-alanine amidase" evidence="6">
    <location>
        <begin position="303"/>
        <end position="440"/>
    </location>
</feature>
<dbReference type="OrthoDB" id="66275at2"/>
<sequence>MRGSAPEDEKSTPRPALRRSLTVAAAALLLLPLASAAPSAGADKPRPDALQRAFTQAADRYHVPRSVLLGVSYLESRWDEHGGAPSVSGGYGPMHLTDARTALSRAPEFTAPDGDARGDGSRARKAVAADRAERAALPAELPARLRTLRRAAELTGLSPQKLRTDPAANVLGGAALLAAEQRSLGRAGSADPARWYAAVARYAGEDSREAGAAFANDVYAVMRQGQTRTTDAGQRVTLAAAPSLRIDSDQANRAGLRQVSAAGRRAAPGDPGGPWEVECPWTVACESVPAPYEEFGDHDYGNHDLANRPRDQRIDTIVIHDTEGSWETTLRLIKDPKYVSWHYTVRSSDGLIAQHVPTKDVAWHAGNWYVNSHSVGVEHEGFLASPDAWYTEAMYRASARLVRYLSRKYDIPLDRQHIVGHDNVPGTTTATIKGMHTDPGPYWDWGHYFTLLGAPFTPTAGPSGGLVTIRPDYDRNRPQYTGCAKPGQPCPSHGSTAVRLYTAPDEHAPLVRDIGLHPDGSDSTIDVNDTGARASTGQRFAVADRAGDWTAIWYLGQKAWFRNPVGARTAVNSRGLIATPKADRPAIPVYGRAYPEQAAYPAGVPYQAVSPLPYTLLAGQKYAVGDRVRGDYFYSPTFDVSGHAVVRGEDVYYEIQLGHRVGYVRAADVDIRPSDA</sequence>
<dbReference type="CDD" id="cd06583">
    <property type="entry name" value="PGRP"/>
    <property type="match status" value="1"/>
</dbReference>
<dbReference type="Pfam" id="PF01510">
    <property type="entry name" value="Amidase_2"/>
    <property type="match status" value="1"/>
</dbReference>
<feature type="chain" id="PRO_5012301860" description="N-acetylmuramoyl-L-alanine amidase" evidence="5">
    <location>
        <begin position="37"/>
        <end position="676"/>
    </location>
</feature>
<dbReference type="AlphaFoldDB" id="A0A1V0TMH4"/>
<dbReference type="RefSeq" id="WP_083103915.1">
    <property type="nucleotide sequence ID" value="NZ_CP020569.1"/>
</dbReference>
<reference evidence="7 8" key="1">
    <citation type="submission" date="2017-04" db="EMBL/GenBank/DDBJ databases">
        <title>Complete Genome Sequence of Streptomyces gilvosporeus F607, a Capable Producer of Natamycin.</title>
        <authorList>
            <person name="Zong G."/>
            <person name="Zhong C."/>
            <person name="Fu J."/>
            <person name="Qin R."/>
            <person name="Cao G."/>
        </authorList>
    </citation>
    <scope>NUCLEOTIDE SEQUENCE [LARGE SCALE GENOMIC DNA]</scope>
    <source>
        <strain evidence="7 8">F607</strain>
    </source>
</reference>
<dbReference type="EMBL" id="CP020569">
    <property type="protein sequence ID" value="ARF54131.1"/>
    <property type="molecule type" value="Genomic_DNA"/>
</dbReference>